<dbReference type="Gene3D" id="3.30.710.10">
    <property type="entry name" value="Potassium Channel Kv1.1, Chain A"/>
    <property type="match status" value="1"/>
</dbReference>
<accession>A0ABR3RKH4</accession>
<evidence type="ECO:0000313" key="2">
    <source>
        <dbReference type="Proteomes" id="UP001521785"/>
    </source>
</evidence>
<protein>
    <recommendedName>
        <fullName evidence="3">BTB domain-containing protein</fullName>
    </recommendedName>
</protein>
<gene>
    <name evidence="1" type="ORF">SLS60_004422</name>
</gene>
<reference evidence="1 2" key="1">
    <citation type="submission" date="2024-02" db="EMBL/GenBank/DDBJ databases">
        <title>De novo assembly and annotation of 12 fungi associated with fruit tree decline syndrome in Ontario, Canada.</title>
        <authorList>
            <person name="Sulman M."/>
            <person name="Ellouze W."/>
            <person name="Ilyukhin E."/>
        </authorList>
    </citation>
    <scope>NUCLEOTIDE SEQUENCE [LARGE SCALE GENOMIC DNA]</scope>
    <source>
        <strain evidence="1 2">M42-189</strain>
    </source>
</reference>
<dbReference type="EMBL" id="JAKJXO020000005">
    <property type="protein sequence ID" value="KAL1604882.1"/>
    <property type="molecule type" value="Genomic_DNA"/>
</dbReference>
<dbReference type="SUPFAM" id="SSF54695">
    <property type="entry name" value="POZ domain"/>
    <property type="match status" value="1"/>
</dbReference>
<dbReference type="Proteomes" id="UP001521785">
    <property type="component" value="Unassembled WGS sequence"/>
</dbReference>
<comment type="caution">
    <text evidence="1">The sequence shown here is derived from an EMBL/GenBank/DDBJ whole genome shotgun (WGS) entry which is preliminary data.</text>
</comment>
<dbReference type="InterPro" id="IPR011333">
    <property type="entry name" value="SKP1/BTB/POZ_sf"/>
</dbReference>
<keyword evidence="2" id="KW-1185">Reference proteome</keyword>
<evidence type="ECO:0000313" key="1">
    <source>
        <dbReference type="EMBL" id="KAL1604882.1"/>
    </source>
</evidence>
<organism evidence="1 2">
    <name type="scientific">Paraconiothyrium brasiliense</name>
    <dbReference type="NCBI Taxonomy" id="300254"/>
    <lineage>
        <taxon>Eukaryota</taxon>
        <taxon>Fungi</taxon>
        <taxon>Dikarya</taxon>
        <taxon>Ascomycota</taxon>
        <taxon>Pezizomycotina</taxon>
        <taxon>Dothideomycetes</taxon>
        <taxon>Pleosporomycetidae</taxon>
        <taxon>Pleosporales</taxon>
        <taxon>Massarineae</taxon>
        <taxon>Didymosphaeriaceae</taxon>
        <taxon>Paraconiothyrium</taxon>
    </lineage>
</organism>
<evidence type="ECO:0008006" key="3">
    <source>
        <dbReference type="Google" id="ProtNLM"/>
    </source>
</evidence>
<proteinExistence type="predicted"/>
<name>A0ABR3RKH4_9PLEO</name>
<sequence>MAPPPINPPTGNYIEEYREIVEHQLAELDISFKKRNEAPATLSISDLGPLETAIIYDSGLSFEIMDKGYLCNISRYFSNALNGPFKEATTRIIRLRHDFPWAVYAMLDFLKNGSYYMYPVLLQQYPRITMLDLHVHCYIVADKYDLPALANYAGANCLRIVADALMLDWKFDDPDFYDESESLPCVNYHPYDMCAEAEVSRFLDSVVLLWRNTASSNDALRKEVVDMIKACFIKLMRLKSFQFVFSNLRDFRLDLEKSFGENGLVIMYRARKENGYKVAFEA</sequence>
<dbReference type="PANTHER" id="PTHR47843">
    <property type="entry name" value="BTB DOMAIN-CONTAINING PROTEIN-RELATED"/>
    <property type="match status" value="1"/>
</dbReference>